<name>A0A0A1TGY5_9HYPO</name>
<dbReference type="AlphaFoldDB" id="A0A0A1TGY5"/>
<keyword evidence="9" id="KW-0325">Glycoprotein</keyword>
<evidence type="ECO:0000256" key="1">
    <source>
        <dbReference type="ARBA" id="ARBA00004236"/>
    </source>
</evidence>
<comment type="similarity">
    <text evidence="2">Belongs to the peptidase A1 family.</text>
</comment>
<evidence type="ECO:0000256" key="13">
    <source>
        <dbReference type="SAM" id="MobiDB-lite"/>
    </source>
</evidence>
<dbReference type="Pfam" id="PF00026">
    <property type="entry name" value="Asp"/>
    <property type="match status" value="1"/>
</dbReference>
<feature type="chain" id="PRO_5001979680" description="Peptidase A1 domain-containing protein" evidence="14">
    <location>
        <begin position="20"/>
        <end position="540"/>
    </location>
</feature>
<dbReference type="PROSITE" id="PS51767">
    <property type="entry name" value="PEPTIDASE_A1"/>
    <property type="match status" value="1"/>
</dbReference>
<dbReference type="InterPro" id="IPR033121">
    <property type="entry name" value="PEPTIDASE_A1"/>
</dbReference>
<feature type="compositionally biased region" description="Low complexity" evidence="13">
    <location>
        <begin position="478"/>
        <end position="487"/>
    </location>
</feature>
<feature type="disulfide bond" evidence="12">
    <location>
        <begin position="162"/>
        <end position="167"/>
    </location>
</feature>
<keyword evidence="12" id="KW-1015">Disulfide bond</keyword>
<keyword evidence="7" id="KW-0378">Hydrolase</keyword>
<feature type="region of interest" description="Disordered" evidence="13">
    <location>
        <begin position="434"/>
        <end position="516"/>
    </location>
</feature>
<keyword evidence="6" id="KW-0064">Aspartyl protease</keyword>
<dbReference type="Proteomes" id="UP000039046">
    <property type="component" value="Unassembled WGS sequence"/>
</dbReference>
<dbReference type="EMBL" id="CDHN01000006">
    <property type="protein sequence ID" value="CEJ94134.1"/>
    <property type="molecule type" value="Genomic_DNA"/>
</dbReference>
<evidence type="ECO:0000313" key="17">
    <source>
        <dbReference type="Proteomes" id="UP000039046"/>
    </source>
</evidence>
<dbReference type="PRINTS" id="PR00792">
    <property type="entry name" value="PEPSIN"/>
</dbReference>
<organism evidence="16 17">
    <name type="scientific">[Torrubiella] hemipterigena</name>
    <dbReference type="NCBI Taxonomy" id="1531966"/>
    <lineage>
        <taxon>Eukaryota</taxon>
        <taxon>Fungi</taxon>
        <taxon>Dikarya</taxon>
        <taxon>Ascomycota</taxon>
        <taxon>Pezizomycotina</taxon>
        <taxon>Sordariomycetes</taxon>
        <taxon>Hypocreomycetidae</taxon>
        <taxon>Hypocreales</taxon>
        <taxon>Clavicipitaceae</taxon>
        <taxon>Clavicipitaceae incertae sedis</taxon>
        <taxon>'Torrubiella' clade</taxon>
    </lineage>
</organism>
<feature type="compositionally biased region" description="Pro residues" evidence="13">
    <location>
        <begin position="467"/>
        <end position="477"/>
    </location>
</feature>
<evidence type="ECO:0000256" key="3">
    <source>
        <dbReference type="ARBA" id="ARBA00022475"/>
    </source>
</evidence>
<gene>
    <name evidence="16" type="ORF">VHEMI09685</name>
</gene>
<sequence>MRFNAPLVQLAFFASCTDAFYPYKPGWLEELETGKAVENVLDNVKDLTAGVAFQIKQRGTEQAGVSNAERAAQQAARLRFKYDRYGYAAEARATNNRFLRRANQYKVLPAAAPPAGSNAAGIAQDGTDYSYFVQVQLGSKKQPMYMLVDTGAGSSWVMGKSCTSDSCKKHGLFGPEDSDTLEMTSDDFSIAYGTGQVKGKLSVDTISVADMSLKYRFGLASETSQEFASFAFDGILGLSMGKGASDNFLETVSKGAKLPHNVFAIALNRASDGANNGEIKFGGINPAKFTGELKYTKVGTDTGEWAIPMDDLGFDGKKAGIGALAYIDTGTSFMFGPDAMVKKLHDSIPGAASAGQGAYTVPCDTSKSLFITFSGVDYEIPPKDFVSPKDNAGKCTSNVYGHEVVKGAWLMGDTFLKNVYTVFDKDNKQVGFARASGAASSGSPPPPSPAATTPNSPSGTTSNSPNGVPPGTTPPPSSSMTTTESKPGMGLTGHESKSGSDSASATAAPAKSENAATGLHAGHASMVSLVAIVTSLALLA</sequence>
<dbReference type="STRING" id="1531966.A0A0A1TGY5"/>
<dbReference type="GO" id="GO:0005886">
    <property type="term" value="C:plasma membrane"/>
    <property type="evidence" value="ECO:0007669"/>
    <property type="project" value="UniProtKB-SubCell"/>
</dbReference>
<evidence type="ECO:0000256" key="12">
    <source>
        <dbReference type="PIRSR" id="PIRSR601461-2"/>
    </source>
</evidence>
<dbReference type="InterPro" id="IPR034164">
    <property type="entry name" value="Pepsin-like_dom"/>
</dbReference>
<dbReference type="PANTHER" id="PTHR47966:SF75">
    <property type="entry name" value="ENDOPEPTIDASE (CTSD), PUTATIVE (AFU_ORTHOLOGUE AFUA_4G07040)-RELATED"/>
    <property type="match status" value="1"/>
</dbReference>
<proteinExistence type="inferred from homology"/>
<feature type="active site" evidence="11">
    <location>
        <position position="328"/>
    </location>
</feature>
<keyword evidence="3" id="KW-1003">Cell membrane</keyword>
<evidence type="ECO:0000256" key="9">
    <source>
        <dbReference type="ARBA" id="ARBA00023180"/>
    </source>
</evidence>
<evidence type="ECO:0000256" key="6">
    <source>
        <dbReference type="ARBA" id="ARBA00022750"/>
    </source>
</evidence>
<dbReference type="FunFam" id="2.40.70.10:FF:000085">
    <property type="entry name" value="Aspartic-type endopeptidase (CtsD), putative"/>
    <property type="match status" value="1"/>
</dbReference>
<keyword evidence="10" id="KW-0449">Lipoprotein</keyword>
<evidence type="ECO:0000256" key="10">
    <source>
        <dbReference type="ARBA" id="ARBA00023288"/>
    </source>
</evidence>
<dbReference type="PANTHER" id="PTHR47966">
    <property type="entry name" value="BETA-SITE APP-CLEAVING ENZYME, ISOFORM A-RELATED"/>
    <property type="match status" value="1"/>
</dbReference>
<dbReference type="FunFam" id="2.40.70.10:FF:000060">
    <property type="entry name" value="Aspartic-type endopeptidase ctsD"/>
    <property type="match status" value="1"/>
</dbReference>
<dbReference type="CDD" id="cd05471">
    <property type="entry name" value="pepsin_like"/>
    <property type="match status" value="1"/>
</dbReference>
<evidence type="ECO:0000256" key="11">
    <source>
        <dbReference type="PIRSR" id="PIRSR601461-1"/>
    </source>
</evidence>
<keyword evidence="5 14" id="KW-0732">Signal</keyword>
<keyword evidence="4" id="KW-0645">Protease</keyword>
<evidence type="ECO:0000256" key="4">
    <source>
        <dbReference type="ARBA" id="ARBA00022670"/>
    </source>
</evidence>
<evidence type="ECO:0000256" key="5">
    <source>
        <dbReference type="ARBA" id="ARBA00022729"/>
    </source>
</evidence>
<feature type="domain" description="Peptidase A1" evidence="15">
    <location>
        <begin position="131"/>
        <end position="433"/>
    </location>
</feature>
<dbReference type="InterPro" id="IPR001461">
    <property type="entry name" value="Aspartic_peptidase_A1"/>
</dbReference>
<keyword evidence="8" id="KW-0472">Membrane</keyword>
<dbReference type="GO" id="GO:0004190">
    <property type="term" value="F:aspartic-type endopeptidase activity"/>
    <property type="evidence" value="ECO:0007669"/>
    <property type="project" value="UniProtKB-KW"/>
</dbReference>
<evidence type="ECO:0000256" key="2">
    <source>
        <dbReference type="ARBA" id="ARBA00007447"/>
    </source>
</evidence>
<feature type="active site" evidence="11">
    <location>
        <position position="149"/>
    </location>
</feature>
<evidence type="ECO:0000313" key="16">
    <source>
        <dbReference type="EMBL" id="CEJ94134.1"/>
    </source>
</evidence>
<reference evidence="16 17" key="1">
    <citation type="journal article" date="2015" name="Genome Announc.">
        <title>Draft Genome Sequence and Gene Annotation of the Entomopathogenic Fungus Verticillium hemipterigenum.</title>
        <authorList>
            <person name="Horn F."/>
            <person name="Habel A."/>
            <person name="Scharf D.H."/>
            <person name="Dworschak J."/>
            <person name="Brakhage A.A."/>
            <person name="Guthke R."/>
            <person name="Hertweck C."/>
            <person name="Linde J."/>
        </authorList>
    </citation>
    <scope>NUCLEOTIDE SEQUENCE [LARGE SCALE GENOMIC DNA]</scope>
</reference>
<comment type="subcellular location">
    <subcellularLocation>
        <location evidence="1">Cell membrane</location>
    </subcellularLocation>
</comment>
<dbReference type="SUPFAM" id="SSF50630">
    <property type="entry name" value="Acid proteases"/>
    <property type="match status" value="1"/>
</dbReference>
<accession>A0A0A1TGY5</accession>
<evidence type="ECO:0000259" key="15">
    <source>
        <dbReference type="PROSITE" id="PS51767"/>
    </source>
</evidence>
<dbReference type="OrthoDB" id="660550at2759"/>
<protein>
    <recommendedName>
        <fullName evidence="15">Peptidase A1 domain-containing protein</fullName>
    </recommendedName>
</protein>
<evidence type="ECO:0000256" key="8">
    <source>
        <dbReference type="ARBA" id="ARBA00023136"/>
    </source>
</evidence>
<dbReference type="PROSITE" id="PS51257">
    <property type="entry name" value="PROKAR_LIPOPROTEIN"/>
    <property type="match status" value="1"/>
</dbReference>
<dbReference type="HOGENOM" id="CLU_013253_10_1_1"/>
<dbReference type="Gene3D" id="2.40.70.10">
    <property type="entry name" value="Acid Proteases"/>
    <property type="match status" value="2"/>
</dbReference>
<dbReference type="GO" id="GO:0006508">
    <property type="term" value="P:proteolysis"/>
    <property type="evidence" value="ECO:0007669"/>
    <property type="project" value="UniProtKB-KW"/>
</dbReference>
<keyword evidence="17" id="KW-1185">Reference proteome</keyword>
<feature type="signal peptide" evidence="14">
    <location>
        <begin position="1"/>
        <end position="19"/>
    </location>
</feature>
<feature type="compositionally biased region" description="Low complexity" evidence="13">
    <location>
        <begin position="450"/>
        <end position="466"/>
    </location>
</feature>
<dbReference type="InterPro" id="IPR021109">
    <property type="entry name" value="Peptidase_aspartic_dom_sf"/>
</dbReference>
<evidence type="ECO:0000256" key="7">
    <source>
        <dbReference type="ARBA" id="ARBA00022801"/>
    </source>
</evidence>
<evidence type="ECO:0000256" key="14">
    <source>
        <dbReference type="SAM" id="SignalP"/>
    </source>
</evidence>